<dbReference type="AlphaFoldDB" id="J5KNC7"/>
<gene>
    <name evidence="2" type="ORF">NT02SARS_0099</name>
</gene>
<evidence type="ECO:0000313" key="2">
    <source>
        <dbReference type="EMBL" id="EJP73416.1"/>
    </source>
</evidence>
<sequence>MIKISSEGENFQIILSPNRSLTGKYRWIFIGSIATICLSIATIFFILGATLILPFAGLEVAILSIAFYLNFKWSSQKEVIYINPQEVRIEKGNNKLEFSWKEFRTFTSFVVSKEDKDNIQLGFRSKGQTIYVGSFLNFDEKKELKEEVSKIISELNSL</sequence>
<keyword evidence="1" id="KW-0472">Membrane</keyword>
<dbReference type="Pfam" id="PF10003">
    <property type="entry name" value="DUF2244"/>
    <property type="match status" value="1"/>
</dbReference>
<dbReference type="EMBL" id="JH611165">
    <property type="protein sequence ID" value="EJP73416.1"/>
    <property type="molecule type" value="Genomic_DNA"/>
</dbReference>
<name>J5KNC7_9GAMM</name>
<keyword evidence="1" id="KW-1133">Transmembrane helix</keyword>
<evidence type="ECO:0000313" key="3">
    <source>
        <dbReference type="Proteomes" id="UP000010116"/>
    </source>
</evidence>
<proteinExistence type="predicted"/>
<feature type="transmembrane region" description="Helical" evidence="1">
    <location>
        <begin position="52"/>
        <end position="71"/>
    </location>
</feature>
<evidence type="ECO:0000256" key="1">
    <source>
        <dbReference type="SAM" id="Phobius"/>
    </source>
</evidence>
<dbReference type="HOGENOM" id="CLU_096000_4_0_6"/>
<protein>
    <submittedName>
        <fullName evidence="2">Putative membrane protein</fullName>
    </submittedName>
</protein>
<accession>J5KNC7</accession>
<organism evidence="2 3">
    <name type="scientific">SAR86 cluster bacterium SAR86B</name>
    <dbReference type="NCBI Taxonomy" id="1123867"/>
    <lineage>
        <taxon>Bacteria</taxon>
        <taxon>Pseudomonadati</taxon>
        <taxon>Pseudomonadota</taxon>
        <taxon>Gammaproteobacteria</taxon>
        <taxon>SAR86 cluster</taxon>
    </lineage>
</organism>
<dbReference type="InterPro" id="IPR019253">
    <property type="entry name" value="DUF2244_TM"/>
</dbReference>
<dbReference type="Proteomes" id="UP000010116">
    <property type="component" value="Unassembled WGS sequence"/>
</dbReference>
<keyword evidence="1" id="KW-0812">Transmembrane</keyword>
<feature type="transmembrane region" description="Helical" evidence="1">
    <location>
        <begin position="27"/>
        <end position="46"/>
    </location>
</feature>
<reference evidence="2 3" key="1">
    <citation type="journal article" date="2012" name="ISME J.">
        <title>Genomic insights to SAR86, an abundant and uncultivated marine bacterial lineage.</title>
        <authorList>
            <person name="Dupont C.L."/>
            <person name="Rusch D.B."/>
            <person name="Yooseph S."/>
            <person name="Lombardo M.J."/>
            <person name="Richter R.A."/>
            <person name="Valas R."/>
            <person name="Novotny M."/>
            <person name="Yee-Greenbaum J."/>
            <person name="Selengut J.D."/>
            <person name="Haft D.H."/>
            <person name="Halpern A.L."/>
            <person name="Lasken R.S."/>
            <person name="Nealson K."/>
            <person name="Friedman R."/>
            <person name="Venter J.C."/>
        </authorList>
    </citation>
    <scope>NUCLEOTIDE SEQUENCE [LARGE SCALE GENOMIC DNA]</scope>
</reference>